<feature type="region of interest" description="Disordered" evidence="1">
    <location>
        <begin position="1"/>
        <end position="53"/>
    </location>
</feature>
<comment type="caution">
    <text evidence="3">The sequence shown here is derived from an EMBL/GenBank/DDBJ whole genome shotgun (WGS) entry which is preliminary data.</text>
</comment>
<reference evidence="3 4" key="1">
    <citation type="submission" date="2024-09" db="EMBL/GenBank/DDBJ databases">
        <authorList>
            <person name="Sun Q."/>
            <person name="Mori K."/>
        </authorList>
    </citation>
    <scope>NUCLEOTIDE SEQUENCE [LARGE SCALE GENOMIC DNA]</scope>
    <source>
        <strain evidence="3 4">CCM 7659</strain>
    </source>
</reference>
<feature type="compositionally biased region" description="Basic and acidic residues" evidence="1">
    <location>
        <begin position="26"/>
        <end position="36"/>
    </location>
</feature>
<feature type="transmembrane region" description="Helical" evidence="2">
    <location>
        <begin position="288"/>
        <end position="305"/>
    </location>
</feature>
<feature type="transmembrane region" description="Helical" evidence="2">
    <location>
        <begin position="211"/>
        <end position="228"/>
    </location>
</feature>
<keyword evidence="2" id="KW-1133">Transmembrane helix</keyword>
<feature type="transmembrane region" description="Helical" evidence="2">
    <location>
        <begin position="123"/>
        <end position="148"/>
    </location>
</feature>
<proteinExistence type="predicted"/>
<keyword evidence="2" id="KW-0812">Transmembrane</keyword>
<dbReference type="InterPro" id="IPR007163">
    <property type="entry name" value="VCA0040-like"/>
</dbReference>
<evidence type="ECO:0000256" key="1">
    <source>
        <dbReference type="SAM" id="MobiDB-lite"/>
    </source>
</evidence>
<feature type="transmembrane region" description="Helical" evidence="2">
    <location>
        <begin position="320"/>
        <end position="340"/>
    </location>
</feature>
<dbReference type="RefSeq" id="WP_182632067.1">
    <property type="nucleotide sequence ID" value="NZ_JAALDM010000116.1"/>
</dbReference>
<dbReference type="Pfam" id="PF04018">
    <property type="entry name" value="VCA0040-like"/>
    <property type="match status" value="1"/>
</dbReference>
<dbReference type="PANTHER" id="PTHR37308">
    <property type="entry name" value="INTEGRAL MEMBRANE PROTEIN"/>
    <property type="match status" value="1"/>
</dbReference>
<dbReference type="EMBL" id="JBHMDY010000004">
    <property type="protein sequence ID" value="MFB9259180.1"/>
    <property type="molecule type" value="Genomic_DNA"/>
</dbReference>
<evidence type="ECO:0000256" key="2">
    <source>
        <dbReference type="SAM" id="Phobius"/>
    </source>
</evidence>
<keyword evidence="4" id="KW-1185">Reference proteome</keyword>
<accession>A0ABV5JQG8</accession>
<dbReference type="Proteomes" id="UP001589700">
    <property type="component" value="Unassembled WGS sequence"/>
</dbReference>
<feature type="transmembrane region" description="Helical" evidence="2">
    <location>
        <begin position="183"/>
        <end position="199"/>
    </location>
</feature>
<organism evidence="3 4">
    <name type="scientific">Dietzia aerolata</name>
    <dbReference type="NCBI Taxonomy" id="595984"/>
    <lineage>
        <taxon>Bacteria</taxon>
        <taxon>Bacillati</taxon>
        <taxon>Actinomycetota</taxon>
        <taxon>Actinomycetes</taxon>
        <taxon>Mycobacteriales</taxon>
        <taxon>Dietziaceae</taxon>
        <taxon>Dietzia</taxon>
    </lineage>
</organism>
<dbReference type="PANTHER" id="PTHR37308:SF1">
    <property type="entry name" value="POLYPRENYL-PHOSPHATE TRANSPORTER"/>
    <property type="match status" value="1"/>
</dbReference>
<feature type="transmembrane region" description="Helical" evidence="2">
    <location>
        <begin position="257"/>
        <end position="276"/>
    </location>
</feature>
<feature type="compositionally biased region" description="Basic and acidic residues" evidence="1">
    <location>
        <begin position="1"/>
        <end position="17"/>
    </location>
</feature>
<evidence type="ECO:0000313" key="3">
    <source>
        <dbReference type="EMBL" id="MFB9259180.1"/>
    </source>
</evidence>
<feature type="transmembrane region" description="Helical" evidence="2">
    <location>
        <begin position="154"/>
        <end position="171"/>
    </location>
</feature>
<protein>
    <submittedName>
        <fullName evidence="3">DUF368 domain-containing protein</fullName>
    </submittedName>
</protein>
<name>A0ABV5JQG8_9ACTN</name>
<gene>
    <name evidence="3" type="ORF">ACFFVD_05135</name>
</gene>
<keyword evidence="2" id="KW-0472">Membrane</keyword>
<sequence>MSVESSRPDSESGDPRPVDPASSAHAHPESVHHDPVADSDLDPASPVPTRPGPIEAVGNVVRGALIGMAELVPGISGGTVALVVGVYPRLLDTGSHIVDGMRSAVLGKDRAARTKAAFRHADWWLLGMLALGMLAMVFTMAGVLGSFVENQPEISSGLFFGMVAMSIFVPLNMARRTPGGRTWALALMLIVGAVLAFSLTSLPRGEIGDPSYLLVFVAAAVAICALVLPGMSGSFLLMAMGLYAPTMNAVSDRNIPYILVFAAGAFVGIALFVKVLDRLMEDFRKPTLIVMVGLMIGSLRALWPWRDDEVGSVFGPDDNWPVVVAAAIGGAIIVAVVIFAEHRLASRVEAAKDAPAAQA</sequence>
<evidence type="ECO:0000313" key="4">
    <source>
        <dbReference type="Proteomes" id="UP001589700"/>
    </source>
</evidence>